<evidence type="ECO:0000313" key="2">
    <source>
        <dbReference type="Proteomes" id="UP000321548"/>
    </source>
</evidence>
<sequence length="313" mass="33283">MIRIGVLWVALVLGCLPGPSASQSLEILTGGKAGVYYPVGLKLKEILERELKGTSVTVRSTQGTVENLNLLQRGVGVLALAQGDILSEAMAGNPAAGFPSSRTKIRLVGAAYPNYIHLVARRDARIGTIHDLVGKRVSVGAARSGNELNARALLGAVKLSYADLLHVEYLHYGESVELLVKGELDAIVVSAGLGVKAVTDASTRAQVTIVPIEREIVERNPRMFFSTSIPAGTYPGQSQAVATAALNNYFVTTIDAPEAQIFEITRAIFGNLDEIRATHQAIRGISAEKALAVRPIEVHPGALNFFRAKGLAN</sequence>
<dbReference type="PROSITE" id="PS51257">
    <property type="entry name" value="PROKAR_LIPOPROTEIN"/>
    <property type="match status" value="1"/>
</dbReference>
<dbReference type="Pfam" id="PF16868">
    <property type="entry name" value="NMT1_3"/>
    <property type="match status" value="1"/>
</dbReference>
<organism evidence="1 2">
    <name type="scientific">Zeimonas arvi</name>
    <dbReference type="NCBI Taxonomy" id="2498847"/>
    <lineage>
        <taxon>Bacteria</taxon>
        <taxon>Pseudomonadati</taxon>
        <taxon>Pseudomonadota</taxon>
        <taxon>Betaproteobacteria</taxon>
        <taxon>Burkholderiales</taxon>
        <taxon>Burkholderiaceae</taxon>
        <taxon>Zeimonas</taxon>
    </lineage>
</organism>
<dbReference type="PANTHER" id="PTHR42941">
    <property type="entry name" value="SLL1037 PROTEIN"/>
    <property type="match status" value="1"/>
</dbReference>
<evidence type="ECO:0000313" key="1">
    <source>
        <dbReference type="EMBL" id="TXL68603.1"/>
    </source>
</evidence>
<dbReference type="Proteomes" id="UP000321548">
    <property type="component" value="Unassembled WGS sequence"/>
</dbReference>
<dbReference type="Gene3D" id="3.40.190.10">
    <property type="entry name" value="Periplasmic binding protein-like II"/>
    <property type="match status" value="2"/>
</dbReference>
<comment type="caution">
    <text evidence="1">The sequence shown here is derived from an EMBL/GenBank/DDBJ whole genome shotgun (WGS) entry which is preliminary data.</text>
</comment>
<accession>A0A5C8P5M9</accession>
<dbReference type="RefSeq" id="WP_222707801.1">
    <property type="nucleotide sequence ID" value="NZ_VDUY01000001.1"/>
</dbReference>
<dbReference type="InterPro" id="IPR011852">
    <property type="entry name" value="TRAP_TAXI"/>
</dbReference>
<proteinExistence type="predicted"/>
<dbReference type="PANTHER" id="PTHR42941:SF1">
    <property type="entry name" value="SLL1037 PROTEIN"/>
    <property type="match status" value="1"/>
</dbReference>
<gene>
    <name evidence="1" type="ORF">FHP08_02665</name>
</gene>
<reference evidence="1 2" key="1">
    <citation type="submission" date="2019-06" db="EMBL/GenBank/DDBJ databases">
        <title>Quisquiliibacterium sp. nov., isolated from a maize field.</title>
        <authorList>
            <person name="Lin S.-Y."/>
            <person name="Tsai C.-F."/>
            <person name="Young C.-C."/>
        </authorList>
    </citation>
    <scope>NUCLEOTIDE SEQUENCE [LARGE SCALE GENOMIC DNA]</scope>
    <source>
        <strain evidence="1 2">CC-CFT501</strain>
    </source>
</reference>
<dbReference type="SUPFAM" id="SSF53850">
    <property type="entry name" value="Periplasmic binding protein-like II"/>
    <property type="match status" value="1"/>
</dbReference>
<name>A0A5C8P5M9_9BURK</name>
<dbReference type="NCBIfam" id="TIGR02122">
    <property type="entry name" value="TRAP_TAXI"/>
    <property type="match status" value="1"/>
</dbReference>
<protein>
    <submittedName>
        <fullName evidence="1">TAXI family TRAP transporter solute-binding subunit</fullName>
    </submittedName>
</protein>
<dbReference type="AlphaFoldDB" id="A0A5C8P5M9"/>
<keyword evidence="2" id="KW-1185">Reference proteome</keyword>
<dbReference type="EMBL" id="VDUY01000001">
    <property type="protein sequence ID" value="TXL68603.1"/>
    <property type="molecule type" value="Genomic_DNA"/>
</dbReference>